<dbReference type="Pfam" id="PF04471">
    <property type="entry name" value="Mrr_cat"/>
    <property type="match status" value="1"/>
</dbReference>
<feature type="domain" description="Restriction system protein Mrr-like N-terminal" evidence="2">
    <location>
        <begin position="6"/>
        <end position="92"/>
    </location>
</feature>
<dbReference type="GO" id="GO:0009307">
    <property type="term" value="P:DNA restriction-modification system"/>
    <property type="evidence" value="ECO:0007669"/>
    <property type="project" value="InterPro"/>
</dbReference>
<dbReference type="Gene3D" id="3.40.1350.10">
    <property type="match status" value="1"/>
</dbReference>
<evidence type="ECO:0000259" key="2">
    <source>
        <dbReference type="Pfam" id="PF14338"/>
    </source>
</evidence>
<accession>A0A089LM78</accession>
<keyword evidence="4" id="KW-1185">Reference proteome</keyword>
<dbReference type="InterPro" id="IPR052906">
    <property type="entry name" value="Type_IV_Methyl-Rstrct_Enzyme"/>
</dbReference>
<dbReference type="PANTHER" id="PTHR30015:SF7">
    <property type="entry name" value="TYPE IV METHYL-DIRECTED RESTRICTION ENZYME ECOKMRR"/>
    <property type="match status" value="1"/>
</dbReference>
<dbReference type="InterPro" id="IPR011335">
    <property type="entry name" value="Restrct_endonuc-II-like"/>
</dbReference>
<proteinExistence type="predicted"/>
<dbReference type="GO" id="GO:0015666">
    <property type="term" value="F:restriction endodeoxyribonuclease activity"/>
    <property type="evidence" value="ECO:0007669"/>
    <property type="project" value="TreeGrafter"/>
</dbReference>
<dbReference type="KEGG" id="pste:PSTEL_01325"/>
<name>A0A089LM78_9BACL</name>
<gene>
    <name evidence="3" type="ORF">PSTEL_01325</name>
</gene>
<dbReference type="InterPro" id="IPR007560">
    <property type="entry name" value="Restrct_endonuc_IV_Mrr"/>
</dbReference>
<evidence type="ECO:0000313" key="4">
    <source>
        <dbReference type="Proteomes" id="UP000029507"/>
    </source>
</evidence>
<keyword evidence="3" id="KW-0540">Nuclease</keyword>
<feature type="domain" description="Restriction endonuclease type IV Mrr" evidence="1">
    <location>
        <begin position="160"/>
        <end position="276"/>
    </location>
</feature>
<dbReference type="AlphaFoldDB" id="A0A089LM78"/>
<dbReference type="SUPFAM" id="SSF52980">
    <property type="entry name" value="Restriction endonuclease-like"/>
    <property type="match status" value="1"/>
</dbReference>
<dbReference type="Proteomes" id="UP000029507">
    <property type="component" value="Chromosome"/>
</dbReference>
<keyword evidence="3" id="KW-0378">Hydrolase</keyword>
<dbReference type="EMBL" id="CP009286">
    <property type="protein sequence ID" value="AIQ61967.1"/>
    <property type="molecule type" value="Genomic_DNA"/>
</dbReference>
<protein>
    <submittedName>
        <fullName evidence="3">Restriction endonuclease</fullName>
    </submittedName>
</protein>
<dbReference type="GO" id="GO:0003677">
    <property type="term" value="F:DNA binding"/>
    <property type="evidence" value="ECO:0007669"/>
    <property type="project" value="InterPro"/>
</dbReference>
<organism evidence="3 4">
    <name type="scientific">Paenibacillus stellifer</name>
    <dbReference type="NCBI Taxonomy" id="169760"/>
    <lineage>
        <taxon>Bacteria</taxon>
        <taxon>Bacillati</taxon>
        <taxon>Bacillota</taxon>
        <taxon>Bacilli</taxon>
        <taxon>Bacillales</taxon>
        <taxon>Paenibacillaceae</taxon>
        <taxon>Paenibacillus</taxon>
    </lineage>
</organism>
<dbReference type="Pfam" id="PF14338">
    <property type="entry name" value="Mrr_N"/>
    <property type="match status" value="1"/>
</dbReference>
<dbReference type="STRING" id="169760.PSTEL_01325"/>
<keyword evidence="3" id="KW-0255">Endonuclease</keyword>
<evidence type="ECO:0000259" key="1">
    <source>
        <dbReference type="Pfam" id="PF04471"/>
    </source>
</evidence>
<dbReference type="InterPro" id="IPR025745">
    <property type="entry name" value="Mrr-like_N_dom"/>
</dbReference>
<dbReference type="HOGENOM" id="CLU_063822_2_0_9"/>
<sequence length="302" mass="34333">MTIPDFQSIMLPFLKSVGDKREYKHSDTIQNLGEHFQLNANELRELLPSGRQAIFTNRVGWTRTYLMKAGLIEYTRRGYCKITDIGLEVLRESPDFINIGYLKRFSGFVAFHSNKLNEGQNLEGKNESEQRTPEENLEYSYLKLREELIQELLLRLKIGTPGFFEKVVVELLVKMGYGGSIVDAGKAIGRSGDGGIDGIIKEDRLGLDVIYIQAKRWDGVVGRPEIQKFVGALQGNRARKGVFITTSDFTKEAREYVTHIDNKVVLLDGEQVASFMIDFNLGVTTVAIYEEKRIDSDFFLEE</sequence>
<evidence type="ECO:0000313" key="3">
    <source>
        <dbReference type="EMBL" id="AIQ61967.1"/>
    </source>
</evidence>
<reference evidence="3 4" key="1">
    <citation type="submission" date="2014-08" db="EMBL/GenBank/DDBJ databases">
        <title>Comparative genomics of the Paenibacillus odorifer group.</title>
        <authorList>
            <person name="den Bakker H.C."/>
            <person name="Tsai Y.-C."/>
            <person name="Martin N."/>
            <person name="Korlach J."/>
            <person name="Wiedmann M."/>
        </authorList>
    </citation>
    <scope>NUCLEOTIDE SEQUENCE [LARGE SCALE GENOMIC DNA]</scope>
    <source>
        <strain evidence="3 4">DSM 14472</strain>
    </source>
</reference>
<dbReference type="InterPro" id="IPR011856">
    <property type="entry name" value="tRNA_endonuc-like_dom_sf"/>
</dbReference>
<dbReference type="PANTHER" id="PTHR30015">
    <property type="entry name" value="MRR RESTRICTION SYSTEM PROTEIN"/>
    <property type="match status" value="1"/>
</dbReference>